<keyword evidence="2" id="KW-1185">Reference proteome</keyword>
<proteinExistence type="predicted"/>
<dbReference type="Proteomes" id="UP000308600">
    <property type="component" value="Unassembled WGS sequence"/>
</dbReference>
<evidence type="ECO:0000313" key="2">
    <source>
        <dbReference type="Proteomes" id="UP000308600"/>
    </source>
</evidence>
<gene>
    <name evidence="1" type="ORF">BDN72DRAFT_888149</name>
</gene>
<sequence length="303" mass="33499">MTSLVNRVVHWKQPRTQTPAQTAVAMDLCEICGLKPKYFEGGFKHPYCSRSCARNGQGPNPSVCILRGCRATGKAAFSNFCSEAHAREGVRLGQVEGCRQCNIQPRVVGEHCLSCDRQIRSTPRLRELDVNGATYKNLRAQFLSEWESPRASPGIEKVYEVIPPRDARARYDAYRGSPINPQEIRTFHSAQCICDLGFKNSALCSFKSCGICSIVKSAFRTFAFGASSNSGRFGEGVYSYRNPALADRFATSCTSSPYRVMIACDALVHPGQISEEQSVFVPVADAILPAYVIMYTKHRVEGM</sequence>
<organism evidence="1 2">
    <name type="scientific">Pluteus cervinus</name>
    <dbReference type="NCBI Taxonomy" id="181527"/>
    <lineage>
        <taxon>Eukaryota</taxon>
        <taxon>Fungi</taxon>
        <taxon>Dikarya</taxon>
        <taxon>Basidiomycota</taxon>
        <taxon>Agaricomycotina</taxon>
        <taxon>Agaricomycetes</taxon>
        <taxon>Agaricomycetidae</taxon>
        <taxon>Agaricales</taxon>
        <taxon>Pluteineae</taxon>
        <taxon>Pluteaceae</taxon>
        <taxon>Pluteus</taxon>
    </lineage>
</organism>
<dbReference type="EMBL" id="ML208321">
    <property type="protein sequence ID" value="TFK69963.1"/>
    <property type="molecule type" value="Genomic_DNA"/>
</dbReference>
<protein>
    <submittedName>
        <fullName evidence="1">Uncharacterized protein</fullName>
    </submittedName>
</protein>
<reference evidence="1 2" key="1">
    <citation type="journal article" date="2019" name="Nat. Ecol. Evol.">
        <title>Megaphylogeny resolves global patterns of mushroom evolution.</title>
        <authorList>
            <person name="Varga T."/>
            <person name="Krizsan K."/>
            <person name="Foldi C."/>
            <person name="Dima B."/>
            <person name="Sanchez-Garcia M."/>
            <person name="Sanchez-Ramirez S."/>
            <person name="Szollosi G.J."/>
            <person name="Szarkandi J.G."/>
            <person name="Papp V."/>
            <person name="Albert L."/>
            <person name="Andreopoulos W."/>
            <person name="Angelini C."/>
            <person name="Antonin V."/>
            <person name="Barry K.W."/>
            <person name="Bougher N.L."/>
            <person name="Buchanan P."/>
            <person name="Buyck B."/>
            <person name="Bense V."/>
            <person name="Catcheside P."/>
            <person name="Chovatia M."/>
            <person name="Cooper J."/>
            <person name="Damon W."/>
            <person name="Desjardin D."/>
            <person name="Finy P."/>
            <person name="Geml J."/>
            <person name="Haridas S."/>
            <person name="Hughes K."/>
            <person name="Justo A."/>
            <person name="Karasinski D."/>
            <person name="Kautmanova I."/>
            <person name="Kiss B."/>
            <person name="Kocsube S."/>
            <person name="Kotiranta H."/>
            <person name="LaButti K.M."/>
            <person name="Lechner B.E."/>
            <person name="Liimatainen K."/>
            <person name="Lipzen A."/>
            <person name="Lukacs Z."/>
            <person name="Mihaltcheva S."/>
            <person name="Morgado L.N."/>
            <person name="Niskanen T."/>
            <person name="Noordeloos M.E."/>
            <person name="Ohm R.A."/>
            <person name="Ortiz-Santana B."/>
            <person name="Ovrebo C."/>
            <person name="Racz N."/>
            <person name="Riley R."/>
            <person name="Savchenko A."/>
            <person name="Shiryaev A."/>
            <person name="Soop K."/>
            <person name="Spirin V."/>
            <person name="Szebenyi C."/>
            <person name="Tomsovsky M."/>
            <person name="Tulloss R.E."/>
            <person name="Uehling J."/>
            <person name="Grigoriev I.V."/>
            <person name="Vagvolgyi C."/>
            <person name="Papp T."/>
            <person name="Martin F.M."/>
            <person name="Miettinen O."/>
            <person name="Hibbett D.S."/>
            <person name="Nagy L.G."/>
        </authorList>
    </citation>
    <scope>NUCLEOTIDE SEQUENCE [LARGE SCALE GENOMIC DNA]</scope>
    <source>
        <strain evidence="1 2">NL-1719</strain>
    </source>
</reference>
<name>A0ACD3AW70_9AGAR</name>
<evidence type="ECO:0000313" key="1">
    <source>
        <dbReference type="EMBL" id="TFK69963.1"/>
    </source>
</evidence>
<accession>A0ACD3AW70</accession>